<dbReference type="SUPFAM" id="SSF158622">
    <property type="entry name" value="YheA/YmcA-like"/>
    <property type="match status" value="1"/>
</dbReference>
<evidence type="ECO:0000313" key="2">
    <source>
        <dbReference type="EMBL" id="MBN2909431.1"/>
    </source>
</evidence>
<dbReference type="Gene3D" id="1.20.1500.10">
    <property type="entry name" value="YheA/YmcA-like"/>
    <property type="match status" value="1"/>
</dbReference>
<dbReference type="PANTHER" id="PTHR38448:SF1">
    <property type="entry name" value="YLBF FAMILY REGULATOR"/>
    <property type="match status" value="1"/>
</dbReference>
<evidence type="ECO:0000313" key="3">
    <source>
        <dbReference type="Proteomes" id="UP001177120"/>
    </source>
</evidence>
<dbReference type="Proteomes" id="UP001177120">
    <property type="component" value="Unassembled WGS sequence"/>
</dbReference>
<sequence length="143" mass="16244">MNRILNDVHPVLQTAAELGRRLRQTEEVSRFRQAEKQIQNSARVNGLIAEIKRKQKELVHAKHYQKTEYVRRLEQELKALQEEMENLPIVREYQQSQVEVNDLLQTIQQVLADAVSRKIDVEVGGDVSRSGCGSGGPCGCKGH</sequence>
<evidence type="ECO:0000256" key="1">
    <source>
        <dbReference type="SAM" id="Coils"/>
    </source>
</evidence>
<dbReference type="Pfam" id="PF06133">
    <property type="entry name" value="Com_YlbF"/>
    <property type="match status" value="1"/>
</dbReference>
<reference evidence="2" key="1">
    <citation type="journal article" date="2024" name="Int. J. Syst. Evol. Microbiol.">
        <title>Polycladomyces zharkentensis sp. nov., a novel thermophilic cellulose- and starch-degrading member of the Bacillota from a geothermal aquifer in Kazakhstan.</title>
        <authorList>
            <person name="Mashzhan A."/>
            <person name="Kistaubayeva A."/>
            <person name="Javier-Lopez R."/>
            <person name="Bissenova U."/>
            <person name="Bissenbay A."/>
            <person name="Birkeland N.K."/>
        </authorList>
    </citation>
    <scope>NUCLEOTIDE SEQUENCE</scope>
    <source>
        <strain evidence="2">ZKZ2T</strain>
    </source>
</reference>
<keyword evidence="3" id="KW-1185">Reference proteome</keyword>
<organism evidence="2 3">
    <name type="scientific">Polycladomyces zharkentensis</name>
    <dbReference type="NCBI Taxonomy" id="2807616"/>
    <lineage>
        <taxon>Bacteria</taxon>
        <taxon>Bacillati</taxon>
        <taxon>Bacillota</taxon>
        <taxon>Bacilli</taxon>
        <taxon>Bacillales</taxon>
        <taxon>Thermoactinomycetaceae</taxon>
        <taxon>Polycladomyces</taxon>
    </lineage>
</organism>
<feature type="coiled-coil region" evidence="1">
    <location>
        <begin position="63"/>
        <end position="90"/>
    </location>
</feature>
<name>A0ABS2WIU3_9BACL</name>
<dbReference type="PANTHER" id="PTHR38448">
    <property type="entry name" value="REGULATORY PROTEIN YLBF-RELATED"/>
    <property type="match status" value="1"/>
</dbReference>
<keyword evidence="1" id="KW-0175">Coiled coil</keyword>
<dbReference type="InterPro" id="IPR010368">
    <property type="entry name" value="Com_YlbF"/>
</dbReference>
<accession>A0ABS2WIU3</accession>
<dbReference type="InterPro" id="IPR052767">
    <property type="entry name" value="Bact_com_dev_regulator"/>
</dbReference>
<protein>
    <submittedName>
        <fullName evidence="2">YlbF family regulator</fullName>
    </submittedName>
</protein>
<proteinExistence type="predicted"/>
<comment type="caution">
    <text evidence="2">The sequence shown here is derived from an EMBL/GenBank/DDBJ whole genome shotgun (WGS) entry which is preliminary data.</text>
</comment>
<gene>
    <name evidence="2" type="ORF">JQC72_07815</name>
</gene>
<dbReference type="RefSeq" id="WP_205494537.1">
    <property type="nucleotide sequence ID" value="NZ_JAFHAP010000008.1"/>
</dbReference>
<dbReference type="EMBL" id="JAFHAP010000008">
    <property type="protein sequence ID" value="MBN2909431.1"/>
    <property type="molecule type" value="Genomic_DNA"/>
</dbReference>
<dbReference type="InterPro" id="IPR023378">
    <property type="entry name" value="YheA/YmcA-like_dom_sf"/>
</dbReference>